<dbReference type="PANTHER" id="PTHR10569">
    <property type="entry name" value="GLYCOGEN DEBRANCHING ENZYME"/>
    <property type="match status" value="1"/>
</dbReference>
<gene>
    <name evidence="2" type="ORF">A3Q56_05907</name>
</gene>
<dbReference type="Pfam" id="PF14701">
    <property type="entry name" value="hDGE_amylase"/>
    <property type="match status" value="1"/>
</dbReference>
<dbReference type="Proteomes" id="UP000078046">
    <property type="component" value="Unassembled WGS sequence"/>
</dbReference>
<feature type="non-terminal residue" evidence="2">
    <location>
        <position position="403"/>
    </location>
</feature>
<dbReference type="Gene3D" id="3.20.20.80">
    <property type="entry name" value="Glycosidases"/>
    <property type="match status" value="1"/>
</dbReference>
<evidence type="ECO:0000313" key="3">
    <source>
        <dbReference type="Proteomes" id="UP000078046"/>
    </source>
</evidence>
<dbReference type="SUPFAM" id="SSF51445">
    <property type="entry name" value="(Trans)glycosidases"/>
    <property type="match status" value="1"/>
</dbReference>
<dbReference type="GO" id="GO:0005980">
    <property type="term" value="P:glycogen catabolic process"/>
    <property type="evidence" value="ECO:0007669"/>
    <property type="project" value="InterPro"/>
</dbReference>
<keyword evidence="3" id="KW-1185">Reference proteome</keyword>
<dbReference type="InterPro" id="IPR017853">
    <property type="entry name" value="GH"/>
</dbReference>
<evidence type="ECO:0000313" key="2">
    <source>
        <dbReference type="EMBL" id="OAF66369.1"/>
    </source>
</evidence>
<reference evidence="2 3" key="1">
    <citation type="submission" date="2016-04" db="EMBL/GenBank/DDBJ databases">
        <title>The genome of Intoshia linei affirms orthonectids as highly simplified spiralians.</title>
        <authorList>
            <person name="Mikhailov K.V."/>
            <person name="Slusarev G.S."/>
            <person name="Nikitin M.A."/>
            <person name="Logacheva M.D."/>
            <person name="Penin A."/>
            <person name="Aleoshin V."/>
            <person name="Panchin Y.V."/>
        </authorList>
    </citation>
    <scope>NUCLEOTIDE SEQUENCE [LARGE SCALE GENOMIC DNA]</scope>
    <source>
        <strain evidence="2">Intl2013</strain>
        <tissue evidence="2">Whole animal</tissue>
    </source>
</reference>
<sequence>MSDEIDQEMDDSIIRIIPIKNKEFYEDRLLYFDIDIELRFVKSYFLTGYRNIRLFCTHPVLENQEPVWQPSKEDLLLLNSDAALLFYEIKWQKITYHDDLFQYMNFEDYASCLLSIPGSHKYFFTLDGSHSSKCGGGYFIVNPCFNKLQHGLAMNQIMCQTFITKLMGPFRKWEEVIQSAILAKYNMIHLTPIQELGKSNSSYCIKDQLKINQNICGTNLNLSYENIGVFLDYIRTKYNILSITDVVLNHTATDSEWLDIHPECSFNCKNSPHLRPAYLLNCLINHLSIDTAEGKYKERDLDPKNINNASLPIIEKILHYEIFHNYKIHEMYLLHVEHVLAHFEKIAKKSIRKKIYCSWMDIECSDFENVYIIQDNDFARLNSSVDLDKILSICHNYITNESD</sequence>
<dbReference type="AlphaFoldDB" id="A0A177AWK1"/>
<dbReference type="PANTHER" id="PTHR10569:SF2">
    <property type="entry name" value="GLYCOGEN DEBRANCHING ENZYME"/>
    <property type="match status" value="1"/>
</dbReference>
<feature type="domain" description="Glycogen debranching enzyme glucanotransferase" evidence="1">
    <location>
        <begin position="152"/>
        <end position="396"/>
    </location>
</feature>
<evidence type="ECO:0000259" key="1">
    <source>
        <dbReference type="Pfam" id="PF14701"/>
    </source>
</evidence>
<organism evidence="2 3">
    <name type="scientific">Intoshia linei</name>
    <dbReference type="NCBI Taxonomy" id="1819745"/>
    <lineage>
        <taxon>Eukaryota</taxon>
        <taxon>Metazoa</taxon>
        <taxon>Spiralia</taxon>
        <taxon>Lophotrochozoa</taxon>
        <taxon>Mesozoa</taxon>
        <taxon>Orthonectida</taxon>
        <taxon>Rhopaluridae</taxon>
        <taxon>Intoshia</taxon>
    </lineage>
</organism>
<dbReference type="FunFam" id="3.20.20.80:FF:000070">
    <property type="entry name" value="GDB1p Glycogen debranching enzyme"/>
    <property type="match status" value="1"/>
</dbReference>
<protein>
    <recommendedName>
        <fullName evidence="1">Glycogen debranching enzyme glucanotransferase domain-containing protein</fullName>
    </recommendedName>
</protein>
<comment type="caution">
    <text evidence="2">The sequence shown here is derived from an EMBL/GenBank/DDBJ whole genome shotgun (WGS) entry which is preliminary data.</text>
</comment>
<dbReference type="InterPro" id="IPR032792">
    <property type="entry name" value="AGL_glucanoTrfase"/>
</dbReference>
<dbReference type="OrthoDB" id="10248904at2759"/>
<proteinExistence type="predicted"/>
<name>A0A177AWK1_9BILA</name>
<dbReference type="InterPro" id="IPR010401">
    <property type="entry name" value="AGL/Gdb1"/>
</dbReference>
<dbReference type="EMBL" id="LWCA01000952">
    <property type="protein sequence ID" value="OAF66369.1"/>
    <property type="molecule type" value="Genomic_DNA"/>
</dbReference>
<dbReference type="GO" id="GO:0004134">
    <property type="term" value="F:4-alpha-glucanotransferase activity"/>
    <property type="evidence" value="ECO:0007669"/>
    <property type="project" value="InterPro"/>
</dbReference>
<dbReference type="GO" id="GO:0004135">
    <property type="term" value="F:amylo-alpha-1,6-glucosidase activity"/>
    <property type="evidence" value="ECO:0007669"/>
    <property type="project" value="InterPro"/>
</dbReference>
<accession>A0A177AWK1</accession>